<evidence type="ECO:0000313" key="2">
    <source>
        <dbReference type="Proteomes" id="UP000000758"/>
    </source>
</evidence>
<dbReference type="EMBL" id="DP000238">
    <property type="protein sequence ID" value="ABK77255.1"/>
    <property type="molecule type" value="Genomic_DNA"/>
</dbReference>
<dbReference type="KEGG" id="csy:CENSYa_0622"/>
<protein>
    <submittedName>
        <fullName evidence="1">Uncharacterized protein</fullName>
    </submittedName>
</protein>
<dbReference type="HOGENOM" id="CLU_2747985_0_0_2"/>
<evidence type="ECO:0000313" key="1">
    <source>
        <dbReference type="EMBL" id="ABK77255.1"/>
    </source>
</evidence>
<dbReference type="STRING" id="414004.CENSYa_0622"/>
<sequence>MNDTMYGRCGPGILRSGAMSLTVGALDTFEFPTGTGKPDLLRHLYGCPGGITTTASSLAVRKALDRCQKS</sequence>
<dbReference type="EnsemblBacteria" id="ABK77255">
    <property type="protein sequence ID" value="ABK77255"/>
    <property type="gene ID" value="CENSYa_0622"/>
</dbReference>
<reference evidence="1 2" key="1">
    <citation type="journal article" date="2006" name="Proc. Natl. Acad. Sci. U.S.A.">
        <title>Genomic analysis of the uncultivated marine crenarchaeote Cenarchaeum symbiosum.</title>
        <authorList>
            <person name="Hallam S.J."/>
            <person name="Konstantinidis K.T."/>
            <person name="Putnam N."/>
            <person name="Schleper C."/>
            <person name="Watanabe Y."/>
            <person name="Sugahara J."/>
            <person name="Preston C."/>
            <person name="de la Torre J."/>
            <person name="Richardson P.M."/>
            <person name="DeLong E.F."/>
        </authorList>
    </citation>
    <scope>NUCLEOTIDE SEQUENCE [LARGE SCALE GENOMIC DNA]</scope>
    <source>
        <strain evidence="2">A</strain>
    </source>
</reference>
<proteinExistence type="predicted"/>
<keyword evidence="2" id="KW-1185">Reference proteome</keyword>
<name>A0RV88_CENSY</name>
<dbReference type="Proteomes" id="UP000000758">
    <property type="component" value="Chromosome"/>
</dbReference>
<gene>
    <name evidence="1" type="ordered locus">CENSYa_0622</name>
</gene>
<dbReference type="AlphaFoldDB" id="A0RV88"/>
<accession>A0RV88</accession>
<organism evidence="1 2">
    <name type="scientific">Cenarchaeum symbiosum (strain A)</name>
    <dbReference type="NCBI Taxonomy" id="414004"/>
    <lineage>
        <taxon>Archaea</taxon>
        <taxon>Nitrososphaerota</taxon>
        <taxon>Candidatus Cenarchaeales</taxon>
        <taxon>Candidatus Cenarchaeaceae</taxon>
        <taxon>Candidatus Cenarchaeum</taxon>
    </lineage>
</organism>